<feature type="compositionally biased region" description="Acidic residues" evidence="3">
    <location>
        <begin position="166"/>
        <end position="175"/>
    </location>
</feature>
<feature type="coiled-coil region" evidence="2">
    <location>
        <begin position="3"/>
        <end position="86"/>
    </location>
</feature>
<evidence type="ECO:0000313" key="5">
    <source>
        <dbReference type="Proteomes" id="UP001163046"/>
    </source>
</evidence>
<keyword evidence="1 2" id="KW-0175">Coiled coil</keyword>
<dbReference type="EMBL" id="MU825874">
    <property type="protein sequence ID" value="KAJ7387173.1"/>
    <property type="molecule type" value="Genomic_DNA"/>
</dbReference>
<comment type="caution">
    <text evidence="4">The sequence shown here is derived from an EMBL/GenBank/DDBJ whole genome shotgun (WGS) entry which is preliminary data.</text>
</comment>
<proteinExistence type="predicted"/>
<name>A0A9W9ZU63_9CNID</name>
<protein>
    <submittedName>
        <fullName evidence="4">Coiled-coil domain containing protein 64</fullName>
    </submittedName>
</protein>
<feature type="coiled-coil region" evidence="2">
    <location>
        <begin position="287"/>
        <end position="394"/>
    </location>
</feature>
<dbReference type="Proteomes" id="UP001163046">
    <property type="component" value="Unassembled WGS sequence"/>
</dbReference>
<organism evidence="4 5">
    <name type="scientific">Desmophyllum pertusum</name>
    <dbReference type="NCBI Taxonomy" id="174260"/>
    <lineage>
        <taxon>Eukaryota</taxon>
        <taxon>Metazoa</taxon>
        <taxon>Cnidaria</taxon>
        <taxon>Anthozoa</taxon>
        <taxon>Hexacorallia</taxon>
        <taxon>Scleractinia</taxon>
        <taxon>Caryophylliina</taxon>
        <taxon>Caryophylliidae</taxon>
        <taxon>Desmophyllum</taxon>
    </lineage>
</organism>
<evidence type="ECO:0000256" key="1">
    <source>
        <dbReference type="ARBA" id="ARBA00023054"/>
    </source>
</evidence>
<feature type="coiled-coil region" evidence="2">
    <location>
        <begin position="190"/>
        <end position="217"/>
    </location>
</feature>
<evidence type="ECO:0000256" key="3">
    <source>
        <dbReference type="SAM" id="MobiDB-lite"/>
    </source>
</evidence>
<gene>
    <name evidence="4" type="primary">CCDC64_1</name>
    <name evidence="4" type="ORF">OS493_004139</name>
</gene>
<feature type="region of interest" description="Disordered" evidence="3">
    <location>
        <begin position="109"/>
        <end position="175"/>
    </location>
</feature>
<accession>A0A9W9ZU63</accession>
<sequence length="452" mass="51787">MEIDELCEKLTSLEEEKLSLTQNVSELASSKESLSKEVEELLAKNQSLEKKLTTSKGQLAHCEEELNESKDLNVFLQDQIDEIKMQASMDQLSRTSLFSELSDLSVTGVDDGDQFKNLEANTPKMMGAGLRPVPSLHGNPKPLQASSSLGLGQSSNKRHRPYSSVSDDESDDSDLEYDEDEIVVGTVSRNRGFYAQLEEEEKANAQLKKEICEAHEELRALYEELRSSHESLDSVEVEDLEPSSDFKPGCLTTFVKSFRDVLEEMISDNSTRTTNLRQQLCKAHESMDSLEEELRAANSESKTRLEEVASLQEKLNEKDVETERIKEQRNKLAKGECESQLGFDMYNEAVQERQNAMEREKSIAKELKQSKEDREELDHQLKEAIQQKIRLSKQLEDWQFDMASLIDDQVQKQMKSAAKEQDDNTRRRRMSAFTRPTRWHWSSGNSRRQNML</sequence>
<dbReference type="PANTHER" id="PTHR32123">
    <property type="entry name" value="BICD FAMILY-LIKE CARGO ADAPTER"/>
    <property type="match status" value="1"/>
</dbReference>
<evidence type="ECO:0000256" key="2">
    <source>
        <dbReference type="SAM" id="Coils"/>
    </source>
</evidence>
<dbReference type="OrthoDB" id="9451547at2759"/>
<dbReference type="InterPro" id="IPR051149">
    <property type="entry name" value="Spindly/BICDR_Dynein_Adapter"/>
</dbReference>
<keyword evidence="5" id="KW-1185">Reference proteome</keyword>
<evidence type="ECO:0000313" key="4">
    <source>
        <dbReference type="EMBL" id="KAJ7387173.1"/>
    </source>
</evidence>
<reference evidence="4" key="1">
    <citation type="submission" date="2023-01" db="EMBL/GenBank/DDBJ databases">
        <title>Genome assembly of the deep-sea coral Lophelia pertusa.</title>
        <authorList>
            <person name="Herrera S."/>
            <person name="Cordes E."/>
        </authorList>
    </citation>
    <scope>NUCLEOTIDE SEQUENCE</scope>
    <source>
        <strain evidence="4">USNM1676648</strain>
        <tissue evidence="4">Polyp</tissue>
    </source>
</reference>
<dbReference type="PANTHER" id="PTHR32123:SF13">
    <property type="entry name" value="BICAUDAL D-RELATED PROTEIN HOMOLOG"/>
    <property type="match status" value="1"/>
</dbReference>
<dbReference type="AlphaFoldDB" id="A0A9W9ZU63"/>
<feature type="compositionally biased region" description="Low complexity" evidence="3">
    <location>
        <begin position="143"/>
        <end position="155"/>
    </location>
</feature>